<dbReference type="SUPFAM" id="SSF48264">
    <property type="entry name" value="Cytochrome P450"/>
    <property type="match status" value="1"/>
</dbReference>
<reference evidence="8 9" key="1">
    <citation type="journal article" date="2019" name="Int. J. Syst. Evol. Microbiol.">
        <title>The Global Catalogue of Microorganisms (GCM) 10K type strain sequencing project: providing services to taxonomists for standard genome sequencing and annotation.</title>
        <authorList>
            <consortium name="The Broad Institute Genomics Platform"/>
            <consortium name="The Broad Institute Genome Sequencing Center for Infectious Disease"/>
            <person name="Wu L."/>
            <person name="Ma J."/>
        </authorList>
    </citation>
    <scope>NUCLEOTIDE SEQUENCE [LARGE SCALE GENOMIC DNA]</scope>
    <source>
        <strain evidence="8 9">JCM 14718</strain>
    </source>
</reference>
<dbReference type="Proteomes" id="UP001500618">
    <property type="component" value="Unassembled WGS sequence"/>
</dbReference>
<comment type="similarity">
    <text evidence="1 7">Belongs to the cytochrome P450 family.</text>
</comment>
<dbReference type="InterPro" id="IPR002397">
    <property type="entry name" value="Cyt_P450_B"/>
</dbReference>
<proteinExistence type="inferred from homology"/>
<evidence type="ECO:0000256" key="1">
    <source>
        <dbReference type="ARBA" id="ARBA00010617"/>
    </source>
</evidence>
<dbReference type="InterPro" id="IPR017972">
    <property type="entry name" value="Cyt_P450_CS"/>
</dbReference>
<dbReference type="PANTHER" id="PTHR46696">
    <property type="entry name" value="P450, PUTATIVE (EUROFUNG)-RELATED"/>
    <property type="match status" value="1"/>
</dbReference>
<dbReference type="Pfam" id="PF00067">
    <property type="entry name" value="p450"/>
    <property type="match status" value="2"/>
</dbReference>
<name>A0ABN2GV99_9ACTN</name>
<evidence type="ECO:0000313" key="8">
    <source>
        <dbReference type="EMBL" id="GAA1677401.1"/>
    </source>
</evidence>
<evidence type="ECO:0000256" key="6">
    <source>
        <dbReference type="ARBA" id="ARBA00023033"/>
    </source>
</evidence>
<dbReference type="PROSITE" id="PS00086">
    <property type="entry name" value="CYTOCHROME_P450"/>
    <property type="match status" value="1"/>
</dbReference>
<gene>
    <name evidence="8" type="ORF">GCM10009765_28380</name>
</gene>
<keyword evidence="3 7" id="KW-0479">Metal-binding</keyword>
<dbReference type="CDD" id="cd20625">
    <property type="entry name" value="CYP164-like"/>
    <property type="match status" value="1"/>
</dbReference>
<evidence type="ECO:0000256" key="7">
    <source>
        <dbReference type="RuleBase" id="RU000461"/>
    </source>
</evidence>
<evidence type="ECO:0000256" key="4">
    <source>
        <dbReference type="ARBA" id="ARBA00023002"/>
    </source>
</evidence>
<evidence type="ECO:0000256" key="2">
    <source>
        <dbReference type="ARBA" id="ARBA00022617"/>
    </source>
</evidence>
<keyword evidence="9" id="KW-1185">Reference proteome</keyword>
<dbReference type="RefSeq" id="WP_344310537.1">
    <property type="nucleotide sequence ID" value="NZ_BAAANY010000009.1"/>
</dbReference>
<evidence type="ECO:0000313" key="9">
    <source>
        <dbReference type="Proteomes" id="UP001500618"/>
    </source>
</evidence>
<sequence length="406" mass="45292">MTQTDQPVMFNPFEPGFTDNPYPHLKTLREQVPVHEHPMGFWLLLRHADVTELLRAKLSVEEHNVTVGQIRELREAAYGDGAPRSDGLSMLDRDPPDHDRLRKLVTKAFTMRTIEKLEPRVVELVDQALDRMADAGRFNLVQELAFPLPFRVITEMMGMPETDEVRLRELTGTLVRSLEPVNDPELLQQIADADRQITELTIDAINWKRQHPADDLLTALIAAEDDGDKLSEQELVSQVVLLYVAGHETTVNLIGNGTLALLNHPDQRALLASRPDLDGNAVEELLRFDSPVQMSRRVTLEPYEVDGNVIAPGTAVLLSIASANRDPAVFGLDADKVLIERANARHHTSFGGGVHHCLGAALARLEGRTALGRLVRRFPDLRLDGDVEWNGRINLRGPEVLPVAVR</sequence>
<dbReference type="PANTHER" id="PTHR46696:SF1">
    <property type="entry name" value="CYTOCHROME P450 YJIB-RELATED"/>
    <property type="match status" value="1"/>
</dbReference>
<evidence type="ECO:0000256" key="5">
    <source>
        <dbReference type="ARBA" id="ARBA00023004"/>
    </source>
</evidence>
<protein>
    <submittedName>
        <fullName evidence="8">Cytochrome P450</fullName>
    </submittedName>
</protein>
<keyword evidence="6 7" id="KW-0503">Monooxygenase</keyword>
<dbReference type="InterPro" id="IPR036396">
    <property type="entry name" value="Cyt_P450_sf"/>
</dbReference>
<accession>A0ABN2GV99</accession>
<organism evidence="8 9">
    <name type="scientific">Fodinicola feengrottensis</name>
    <dbReference type="NCBI Taxonomy" id="435914"/>
    <lineage>
        <taxon>Bacteria</taxon>
        <taxon>Bacillati</taxon>
        <taxon>Actinomycetota</taxon>
        <taxon>Actinomycetes</taxon>
        <taxon>Mycobacteriales</taxon>
        <taxon>Fodinicola</taxon>
    </lineage>
</organism>
<comment type="caution">
    <text evidence="8">The sequence shown here is derived from an EMBL/GenBank/DDBJ whole genome shotgun (WGS) entry which is preliminary data.</text>
</comment>
<dbReference type="EMBL" id="BAAANY010000009">
    <property type="protein sequence ID" value="GAA1677401.1"/>
    <property type="molecule type" value="Genomic_DNA"/>
</dbReference>
<keyword evidence="5 7" id="KW-0408">Iron</keyword>
<evidence type="ECO:0000256" key="3">
    <source>
        <dbReference type="ARBA" id="ARBA00022723"/>
    </source>
</evidence>
<keyword evidence="4 7" id="KW-0560">Oxidoreductase</keyword>
<keyword evidence="2 7" id="KW-0349">Heme</keyword>
<dbReference type="Gene3D" id="1.10.630.10">
    <property type="entry name" value="Cytochrome P450"/>
    <property type="match status" value="1"/>
</dbReference>
<dbReference type="InterPro" id="IPR001128">
    <property type="entry name" value="Cyt_P450"/>
</dbReference>
<dbReference type="PRINTS" id="PR00359">
    <property type="entry name" value="BP450"/>
</dbReference>